<organism evidence="1 2">
    <name type="scientific">Tanacetum coccineum</name>
    <dbReference type="NCBI Taxonomy" id="301880"/>
    <lineage>
        <taxon>Eukaryota</taxon>
        <taxon>Viridiplantae</taxon>
        <taxon>Streptophyta</taxon>
        <taxon>Embryophyta</taxon>
        <taxon>Tracheophyta</taxon>
        <taxon>Spermatophyta</taxon>
        <taxon>Magnoliopsida</taxon>
        <taxon>eudicotyledons</taxon>
        <taxon>Gunneridae</taxon>
        <taxon>Pentapetalae</taxon>
        <taxon>asterids</taxon>
        <taxon>campanulids</taxon>
        <taxon>Asterales</taxon>
        <taxon>Asteraceae</taxon>
        <taxon>Asteroideae</taxon>
        <taxon>Anthemideae</taxon>
        <taxon>Anthemidinae</taxon>
        <taxon>Tanacetum</taxon>
    </lineage>
</organism>
<proteinExistence type="predicted"/>
<protein>
    <recommendedName>
        <fullName evidence="3">Movement protein</fullName>
    </recommendedName>
</protein>
<dbReference type="EMBL" id="BQNB010010659">
    <property type="protein sequence ID" value="GJS80280.1"/>
    <property type="molecule type" value="Genomic_DNA"/>
</dbReference>
<evidence type="ECO:0008006" key="3">
    <source>
        <dbReference type="Google" id="ProtNLM"/>
    </source>
</evidence>
<gene>
    <name evidence="1" type="ORF">Tco_0730161</name>
</gene>
<evidence type="ECO:0000313" key="1">
    <source>
        <dbReference type="EMBL" id="GJS80280.1"/>
    </source>
</evidence>
<evidence type="ECO:0000313" key="2">
    <source>
        <dbReference type="Proteomes" id="UP001151760"/>
    </source>
</evidence>
<accession>A0ABQ4YRF5</accession>
<sequence length="238" mass="26762">MAPYKDCFRFTSSNIKITDLAQAAGTQSSFDEVYEFMATPIDFSAFMINRLKIDHLTQELLTGPTYDLIKGSLRLSSQDSVKFCSYIHLEVITVQSTETMESNKTRGVGARVMISVIEKAQRSKVDGSLEKFVGGTQITCISIRLFALEELVDIGKGGKLRAVISFTIEDGNLLEPTFKQAPWSILTDSKMVVKNFKKDATLKLSKSINQERYEHVGQDVKRSQDIKVTRWQNKIMLG</sequence>
<reference evidence="1" key="2">
    <citation type="submission" date="2022-01" db="EMBL/GenBank/DDBJ databases">
        <authorList>
            <person name="Yamashiro T."/>
            <person name="Shiraishi A."/>
            <person name="Satake H."/>
            <person name="Nakayama K."/>
        </authorList>
    </citation>
    <scope>NUCLEOTIDE SEQUENCE</scope>
</reference>
<keyword evidence="2" id="KW-1185">Reference proteome</keyword>
<name>A0ABQ4YRF5_9ASTR</name>
<reference evidence="1" key="1">
    <citation type="journal article" date="2022" name="Int. J. Mol. Sci.">
        <title>Draft Genome of Tanacetum Coccineum: Genomic Comparison of Closely Related Tanacetum-Family Plants.</title>
        <authorList>
            <person name="Yamashiro T."/>
            <person name="Shiraishi A."/>
            <person name="Nakayama K."/>
            <person name="Satake H."/>
        </authorList>
    </citation>
    <scope>NUCLEOTIDE SEQUENCE</scope>
</reference>
<comment type="caution">
    <text evidence="1">The sequence shown here is derived from an EMBL/GenBank/DDBJ whole genome shotgun (WGS) entry which is preliminary data.</text>
</comment>
<dbReference type="Proteomes" id="UP001151760">
    <property type="component" value="Unassembled WGS sequence"/>
</dbReference>